<dbReference type="AlphaFoldDB" id="A0A1I7UGG4"/>
<evidence type="ECO:0000256" key="1">
    <source>
        <dbReference type="SAM" id="Coils"/>
    </source>
</evidence>
<proteinExistence type="predicted"/>
<dbReference type="Proteomes" id="UP000095282">
    <property type="component" value="Unplaced"/>
</dbReference>
<evidence type="ECO:0000313" key="4">
    <source>
        <dbReference type="WBParaSite" id="Csp11.Scaffold629.g9078.t1"/>
    </source>
</evidence>
<name>A0A1I7UGG4_9PELO</name>
<feature type="region of interest" description="Disordered" evidence="2">
    <location>
        <begin position="1"/>
        <end position="20"/>
    </location>
</feature>
<evidence type="ECO:0000256" key="2">
    <source>
        <dbReference type="SAM" id="MobiDB-lite"/>
    </source>
</evidence>
<reference evidence="4" key="1">
    <citation type="submission" date="2016-11" db="UniProtKB">
        <authorList>
            <consortium name="WormBaseParasite"/>
        </authorList>
    </citation>
    <scope>IDENTIFICATION</scope>
</reference>
<organism evidence="3 4">
    <name type="scientific">Caenorhabditis tropicalis</name>
    <dbReference type="NCBI Taxonomy" id="1561998"/>
    <lineage>
        <taxon>Eukaryota</taxon>
        <taxon>Metazoa</taxon>
        <taxon>Ecdysozoa</taxon>
        <taxon>Nematoda</taxon>
        <taxon>Chromadorea</taxon>
        <taxon>Rhabditida</taxon>
        <taxon>Rhabditina</taxon>
        <taxon>Rhabditomorpha</taxon>
        <taxon>Rhabditoidea</taxon>
        <taxon>Rhabditidae</taxon>
        <taxon>Peloderinae</taxon>
        <taxon>Caenorhabditis</taxon>
    </lineage>
</organism>
<sequence>MKKALIKAEKEENQAIEDERKRRVEKMAQRREILGNEQERVLKALNAVKESANHSDQVEEYNQSIEILRELKDDLNEKLNQVIVHLENSIDENNYDSQAKKSLEFLKNQTNEISEHLKTVEELGKNVEEFSGTQRVFQLIDVVRQWIEFFLVKVTDAEKREVMRSQYEMMLDNLEFLKENGGDEREIKETERMVAQFKKLLDNVSSRCF</sequence>
<feature type="coiled-coil region" evidence="1">
    <location>
        <begin position="51"/>
        <end position="126"/>
    </location>
</feature>
<keyword evidence="1" id="KW-0175">Coiled coil</keyword>
<accession>A0A1I7UGG4</accession>
<feature type="coiled-coil region" evidence="1">
    <location>
        <begin position="160"/>
        <end position="207"/>
    </location>
</feature>
<dbReference type="WBParaSite" id="Csp11.Scaffold629.g9078.t1">
    <property type="protein sequence ID" value="Csp11.Scaffold629.g9078.t1"/>
    <property type="gene ID" value="Csp11.Scaffold629.g9078"/>
</dbReference>
<keyword evidence="3" id="KW-1185">Reference proteome</keyword>
<dbReference type="eggNOG" id="ENOG502TIJ7">
    <property type="taxonomic scope" value="Eukaryota"/>
</dbReference>
<evidence type="ECO:0000313" key="3">
    <source>
        <dbReference type="Proteomes" id="UP000095282"/>
    </source>
</evidence>
<protein>
    <submittedName>
        <fullName evidence="4">Uncharacterized protein</fullName>
    </submittedName>
</protein>